<sequence length="235" mass="25831">MRRDQAAAHRGQHHEVHHQFGTGNAQQLQGTTVRAVARGAHQRVVPRHQGDDQEDRTDIEQAHPPDHRVGRLDDLLRRVLRLGGSNGDDFGAEEGEHHPEHGHHHRLHAVGHEALRSEVAQAVDFTAGPEVDHRQPADHKETDNRHHLYQGEPELELAVVFDVEEVDADQHQGGGQHEHVDADRGEPAVQDLAGDVGFPGHQNHPEPPVQPADGEARPTADGTFGVGRERAGVGR</sequence>
<feature type="region of interest" description="Disordered" evidence="1">
    <location>
        <begin position="168"/>
        <end position="235"/>
    </location>
</feature>
<feature type="compositionally biased region" description="Basic and acidic residues" evidence="1">
    <location>
        <begin position="48"/>
        <end position="68"/>
    </location>
</feature>
<reference evidence="2" key="1">
    <citation type="submission" date="2019-09" db="EMBL/GenBank/DDBJ databases">
        <authorList>
            <person name="Chandra G."/>
            <person name="Truman W A."/>
        </authorList>
    </citation>
    <scope>NUCLEOTIDE SEQUENCE [LARGE SCALE GENOMIC DNA]</scope>
    <source>
        <strain evidence="2">PS652</strain>
    </source>
</reference>
<feature type="compositionally biased region" description="Basic and acidic residues" evidence="1">
    <location>
        <begin position="176"/>
        <end position="186"/>
    </location>
</feature>
<feature type="compositionally biased region" description="Basic and acidic residues" evidence="1">
    <location>
        <begin position="1"/>
        <end position="18"/>
    </location>
</feature>
<feature type="region of interest" description="Disordered" evidence="1">
    <location>
        <begin position="1"/>
        <end position="68"/>
    </location>
</feature>
<evidence type="ECO:0000256" key="1">
    <source>
        <dbReference type="SAM" id="MobiDB-lite"/>
    </source>
</evidence>
<protein>
    <submittedName>
        <fullName evidence="2">Uncharacterized protein</fullName>
    </submittedName>
</protein>
<accession>A0A5E6TE66</accession>
<organism evidence="2">
    <name type="scientific">Pseudomonas fluorescens</name>
    <dbReference type="NCBI Taxonomy" id="294"/>
    <lineage>
        <taxon>Bacteria</taxon>
        <taxon>Pseudomonadati</taxon>
        <taxon>Pseudomonadota</taxon>
        <taxon>Gammaproteobacteria</taxon>
        <taxon>Pseudomonadales</taxon>
        <taxon>Pseudomonadaceae</taxon>
        <taxon>Pseudomonas</taxon>
    </lineage>
</organism>
<evidence type="ECO:0000313" key="2">
    <source>
        <dbReference type="EMBL" id="VVM89083.1"/>
    </source>
</evidence>
<feature type="compositionally biased region" description="Polar residues" evidence="1">
    <location>
        <begin position="21"/>
        <end position="32"/>
    </location>
</feature>
<proteinExistence type="predicted"/>
<dbReference type="EMBL" id="CABVHG010000014">
    <property type="protein sequence ID" value="VVM89083.1"/>
    <property type="molecule type" value="Genomic_DNA"/>
</dbReference>
<name>A0A5E6TE66_PSEFL</name>
<dbReference type="AlphaFoldDB" id="A0A5E6TE66"/>
<gene>
    <name evidence="2" type="ORF">PS652_02688</name>
</gene>